<organism evidence="1 2">
    <name type="scientific">Niallia oryzisoli</name>
    <dbReference type="NCBI Taxonomy" id="1737571"/>
    <lineage>
        <taxon>Bacteria</taxon>
        <taxon>Bacillati</taxon>
        <taxon>Bacillota</taxon>
        <taxon>Bacilli</taxon>
        <taxon>Bacillales</taxon>
        <taxon>Bacillaceae</taxon>
        <taxon>Niallia</taxon>
    </lineage>
</organism>
<proteinExistence type="predicted"/>
<keyword evidence="2" id="KW-1185">Reference proteome</keyword>
<gene>
    <name evidence="1" type="ORF">R4Z09_23190</name>
</gene>
<dbReference type="InterPro" id="IPR024496">
    <property type="entry name" value="Spore_germ_GerPE"/>
</dbReference>
<accession>A0ABZ2CAH2</accession>
<evidence type="ECO:0000313" key="2">
    <source>
        <dbReference type="Proteomes" id="UP001357223"/>
    </source>
</evidence>
<reference evidence="1 2" key="1">
    <citation type="submission" date="2023-10" db="EMBL/GenBank/DDBJ databases">
        <title>Niallia locisalis sp.nov. isolated from a salt pond sample.</title>
        <authorList>
            <person name="Li X.-J."/>
            <person name="Dong L."/>
        </authorList>
    </citation>
    <scope>NUCLEOTIDE SEQUENCE [LARGE SCALE GENOMIC DNA]</scope>
    <source>
        <strain evidence="1 2">DSM 29761</strain>
    </source>
</reference>
<dbReference type="RefSeq" id="WP_338449091.1">
    <property type="nucleotide sequence ID" value="NZ_CP137640.1"/>
</dbReference>
<evidence type="ECO:0000313" key="1">
    <source>
        <dbReference type="EMBL" id="WVX80161.1"/>
    </source>
</evidence>
<protein>
    <submittedName>
        <fullName evidence="1">Spore germination protein GerPE</fullName>
    </submittedName>
</protein>
<name>A0ABZ2CAH2_9BACI</name>
<dbReference type="EMBL" id="CP137640">
    <property type="protein sequence ID" value="WVX80161.1"/>
    <property type="molecule type" value="Genomic_DNA"/>
</dbReference>
<dbReference type="Proteomes" id="UP001357223">
    <property type="component" value="Chromosome"/>
</dbReference>
<dbReference type="Pfam" id="PF10970">
    <property type="entry name" value="GerPE"/>
    <property type="match status" value="1"/>
</dbReference>
<sequence>MYRTSKVDSLKVDSSALSSVIQIGDSTCITAFTRALAVQRQKELFYSNEGNFNSYPIFSFQLPIEPIVEPIIIGSTSLHPLIKVGSIDITGITSASVLHIGSSCNFQGESRTLHIRQLEHTNGNSEKNVEQA</sequence>